<evidence type="ECO:0000313" key="5">
    <source>
        <dbReference type="Proteomes" id="UP000017746"/>
    </source>
</evidence>
<dbReference type="HOGENOM" id="CLU_1000517_0_0_11"/>
<dbReference type="InterPro" id="IPR002110">
    <property type="entry name" value="Ankyrin_rpt"/>
</dbReference>
<evidence type="ECO:0000256" key="1">
    <source>
        <dbReference type="ARBA" id="ARBA00022737"/>
    </source>
</evidence>
<organism evidence="4 5">
    <name type="scientific">Actinoplanes friuliensis DSM 7358</name>
    <dbReference type="NCBI Taxonomy" id="1246995"/>
    <lineage>
        <taxon>Bacteria</taxon>
        <taxon>Bacillati</taxon>
        <taxon>Actinomycetota</taxon>
        <taxon>Actinomycetes</taxon>
        <taxon>Micromonosporales</taxon>
        <taxon>Micromonosporaceae</taxon>
        <taxon>Actinoplanes</taxon>
    </lineage>
</organism>
<dbReference type="PANTHER" id="PTHR24123">
    <property type="entry name" value="ANKYRIN REPEAT-CONTAINING"/>
    <property type="match status" value="1"/>
</dbReference>
<reference evidence="4 5" key="1">
    <citation type="journal article" date="2014" name="J. Biotechnol.">
        <title>Complete genome sequence of the actinobacterium Actinoplanes friuliensis HAG 010964, producer of the lipopeptide antibiotic friulimycin.</title>
        <authorList>
            <person name="Ruckert C."/>
            <person name="Szczepanowski R."/>
            <person name="Albersmeier A."/>
            <person name="Goesmann A."/>
            <person name="Fischer N."/>
            <person name="Steinkamper A."/>
            <person name="Puhler A."/>
            <person name="Biener R."/>
            <person name="Schwartz D."/>
            <person name="Kalinowski J."/>
        </authorList>
    </citation>
    <scope>NUCLEOTIDE SEQUENCE [LARGE SCALE GENOMIC DNA]</scope>
    <source>
        <strain evidence="4 5">DSM 7358</strain>
    </source>
</reference>
<keyword evidence="1" id="KW-0677">Repeat</keyword>
<dbReference type="KEGG" id="afs:AFR_16880"/>
<feature type="repeat" description="ANK" evidence="3">
    <location>
        <begin position="80"/>
        <end position="112"/>
    </location>
</feature>
<dbReference type="OrthoDB" id="928522at2"/>
<proteinExistence type="predicted"/>
<dbReference type="eggNOG" id="COG0666">
    <property type="taxonomic scope" value="Bacteria"/>
</dbReference>
<dbReference type="SMART" id="SM00248">
    <property type="entry name" value="ANK"/>
    <property type="match status" value="4"/>
</dbReference>
<accession>U5VXR1</accession>
<dbReference type="RefSeq" id="WP_023361784.1">
    <property type="nucleotide sequence ID" value="NC_022657.1"/>
</dbReference>
<dbReference type="PANTHER" id="PTHR24123:SF33">
    <property type="entry name" value="PROTEIN HOS4"/>
    <property type="match status" value="1"/>
</dbReference>
<sequence length="261" mass="27316">MKEPTELEQLVSLVARNPGEAARRLRERSDRTPGTGPLSHLAMLRFDAARHGVTGPLTGAGALARTLIESGTPVDGLPEDPETPLITAASYGDAEVARVLLDAGADLDSTASPDAGGVRGGTALLHAAVFGMTAVLDLLLAAGARVGSLSEAAAAGTVTGWLTADTPPLDRVRALAMAADHERLAVIDQLLEARTPIDAEDTHYRRQALRLAATRGRTRSVAHLLSRGADPQHRDPFTHRTALEWCRELGGGTAVEALLTA</sequence>
<evidence type="ECO:0000256" key="3">
    <source>
        <dbReference type="PROSITE-ProRule" id="PRU00023"/>
    </source>
</evidence>
<dbReference type="EMBL" id="CP006272">
    <property type="protein sequence ID" value="AGZ41654.1"/>
    <property type="molecule type" value="Genomic_DNA"/>
</dbReference>
<dbReference type="STRING" id="1246995.AFR_16880"/>
<keyword evidence="5" id="KW-1185">Reference proteome</keyword>
<dbReference type="PATRIC" id="fig|1246995.3.peg.3424"/>
<dbReference type="PROSITE" id="PS50088">
    <property type="entry name" value="ANK_REPEAT"/>
    <property type="match status" value="3"/>
</dbReference>
<evidence type="ECO:0000256" key="2">
    <source>
        <dbReference type="ARBA" id="ARBA00023043"/>
    </source>
</evidence>
<dbReference type="PROSITE" id="PS50297">
    <property type="entry name" value="ANK_REP_REGION"/>
    <property type="match status" value="1"/>
</dbReference>
<gene>
    <name evidence="4" type="ORF">AFR_16880</name>
</gene>
<dbReference type="SUPFAM" id="SSF48403">
    <property type="entry name" value="Ankyrin repeat"/>
    <property type="match status" value="1"/>
</dbReference>
<dbReference type="Proteomes" id="UP000017746">
    <property type="component" value="Chromosome"/>
</dbReference>
<keyword evidence="2 3" id="KW-0040">ANK repeat</keyword>
<feature type="repeat" description="ANK" evidence="3">
    <location>
        <begin position="204"/>
        <end position="236"/>
    </location>
</feature>
<name>U5VXR1_9ACTN</name>
<evidence type="ECO:0000313" key="4">
    <source>
        <dbReference type="EMBL" id="AGZ41654.1"/>
    </source>
</evidence>
<dbReference type="AlphaFoldDB" id="U5VXR1"/>
<protein>
    <submittedName>
        <fullName evidence="4">Ankyrin</fullName>
    </submittedName>
</protein>
<dbReference type="InterPro" id="IPR036770">
    <property type="entry name" value="Ankyrin_rpt-contain_sf"/>
</dbReference>
<dbReference type="InterPro" id="IPR051165">
    <property type="entry name" value="Multifunctional_ANK_Repeat"/>
</dbReference>
<dbReference type="Pfam" id="PF12796">
    <property type="entry name" value="Ank_2"/>
    <property type="match status" value="1"/>
</dbReference>
<feature type="repeat" description="ANK" evidence="3">
    <location>
        <begin position="119"/>
        <end position="151"/>
    </location>
</feature>
<dbReference type="Gene3D" id="1.25.40.20">
    <property type="entry name" value="Ankyrin repeat-containing domain"/>
    <property type="match status" value="2"/>
</dbReference>